<dbReference type="Gene3D" id="1.10.10.10">
    <property type="entry name" value="Winged helix-like DNA-binding domain superfamily/Winged helix DNA-binding domain"/>
    <property type="match status" value="1"/>
</dbReference>
<dbReference type="InterPro" id="IPR000595">
    <property type="entry name" value="cNMP-bd_dom"/>
</dbReference>
<dbReference type="PROSITE" id="PS50042">
    <property type="entry name" value="CNMP_BINDING_3"/>
    <property type="match status" value="1"/>
</dbReference>
<evidence type="ECO:0000313" key="3">
    <source>
        <dbReference type="Proteomes" id="UP001290462"/>
    </source>
</evidence>
<organism evidence="2 3">
    <name type="scientific">Carnobacterium maltaromaticum</name>
    <name type="common">Carnobacterium piscicola</name>
    <dbReference type="NCBI Taxonomy" id="2751"/>
    <lineage>
        <taxon>Bacteria</taxon>
        <taxon>Bacillati</taxon>
        <taxon>Bacillota</taxon>
        <taxon>Bacilli</taxon>
        <taxon>Lactobacillales</taxon>
        <taxon>Carnobacteriaceae</taxon>
        <taxon>Carnobacterium</taxon>
    </lineage>
</organism>
<dbReference type="InterPro" id="IPR018490">
    <property type="entry name" value="cNMP-bd_dom_sf"/>
</dbReference>
<dbReference type="InterPro" id="IPR014710">
    <property type="entry name" value="RmlC-like_jellyroll"/>
</dbReference>
<gene>
    <name evidence="2" type="ORF">RAK27_02105</name>
</gene>
<accession>A0AAW9JYP4</accession>
<dbReference type="Proteomes" id="UP001290462">
    <property type="component" value="Unassembled WGS sequence"/>
</dbReference>
<name>A0AAW9JYP4_CARML</name>
<sequence length="230" mass="27144">MRNKNAEDFYSIEKIGILYNSEKLINLLLNNIKFEILNVKKNEYLIKENTDNEFIYYTKKGLLSMKKEKYIIDFFSSGEFVGLSELFMGTKSIMEISAITDSELIRFKKADVISKVLSYQEGYFYYLYNMNQMMRKVFQKQENLMMTAEKRVVLSLVKLIERFGEKTTQGFLLPKEFTNKLISEYVQCHLTTMLYIFKNLQASGAILSAYKPYMYDLEKLRSLENELVTN</sequence>
<dbReference type="InterPro" id="IPR036388">
    <property type="entry name" value="WH-like_DNA-bd_sf"/>
</dbReference>
<dbReference type="AlphaFoldDB" id="A0AAW9JYP4"/>
<feature type="domain" description="Cyclic nucleotide-binding" evidence="1">
    <location>
        <begin position="28"/>
        <end position="109"/>
    </location>
</feature>
<protein>
    <submittedName>
        <fullName evidence="2">Crp/Fnr family transcriptional regulator</fullName>
    </submittedName>
</protein>
<reference evidence="2" key="1">
    <citation type="submission" date="2023-08" db="EMBL/GenBank/DDBJ databases">
        <title>Genomic characterization of piscicolin 126 produced by Carnobacterium maltaromaticum CM22 strain isolated from salmon (Salmo salar).</title>
        <authorList>
            <person name="Gonzalez-Gragera E."/>
            <person name="Garcia-Lopez J.D."/>
            <person name="Teso-Perez C."/>
            <person name="Gimenez-Hernandez I."/>
            <person name="Peralta-Sanchez J.M."/>
            <person name="Valdivia E."/>
            <person name="Montalban-Lopez M."/>
            <person name="Martin-Platero A.M."/>
            <person name="Banos A."/>
            <person name="Martinez-Bueno M."/>
        </authorList>
    </citation>
    <scope>NUCLEOTIDE SEQUENCE</scope>
    <source>
        <strain evidence="2">CM22</strain>
    </source>
</reference>
<dbReference type="Pfam" id="PF00027">
    <property type="entry name" value="cNMP_binding"/>
    <property type="match status" value="1"/>
</dbReference>
<evidence type="ECO:0000313" key="2">
    <source>
        <dbReference type="EMBL" id="MDZ5757450.1"/>
    </source>
</evidence>
<dbReference type="InterPro" id="IPR036390">
    <property type="entry name" value="WH_DNA-bd_sf"/>
</dbReference>
<dbReference type="SUPFAM" id="SSF51206">
    <property type="entry name" value="cAMP-binding domain-like"/>
    <property type="match status" value="1"/>
</dbReference>
<proteinExistence type="predicted"/>
<dbReference type="CDD" id="cd00038">
    <property type="entry name" value="CAP_ED"/>
    <property type="match status" value="1"/>
</dbReference>
<dbReference type="RefSeq" id="WP_322808381.1">
    <property type="nucleotide sequence ID" value="NZ_JAVBVO010000001.1"/>
</dbReference>
<comment type="caution">
    <text evidence="2">The sequence shown here is derived from an EMBL/GenBank/DDBJ whole genome shotgun (WGS) entry which is preliminary data.</text>
</comment>
<dbReference type="SUPFAM" id="SSF46785">
    <property type="entry name" value="Winged helix' DNA-binding domain"/>
    <property type="match status" value="1"/>
</dbReference>
<evidence type="ECO:0000259" key="1">
    <source>
        <dbReference type="PROSITE" id="PS50042"/>
    </source>
</evidence>
<dbReference type="EMBL" id="JAVBVO010000001">
    <property type="protein sequence ID" value="MDZ5757450.1"/>
    <property type="molecule type" value="Genomic_DNA"/>
</dbReference>
<dbReference type="Gene3D" id="2.60.120.10">
    <property type="entry name" value="Jelly Rolls"/>
    <property type="match status" value="1"/>
</dbReference>